<name>A0A7V7PPE8_9HYPH</name>
<gene>
    <name evidence="1" type="ORF">F6X38_11710</name>
</gene>
<comment type="caution">
    <text evidence="1">The sequence shown here is derived from an EMBL/GenBank/DDBJ whole genome shotgun (WGS) entry which is preliminary data.</text>
</comment>
<accession>A0A7V7PPE8</accession>
<dbReference type="RefSeq" id="WP_150970002.1">
    <property type="nucleotide sequence ID" value="NZ_VZDO01000008.1"/>
</dbReference>
<protein>
    <recommendedName>
        <fullName evidence="3">PilZ domain-containing protein</fullName>
    </recommendedName>
</protein>
<keyword evidence="2" id="KW-1185">Reference proteome</keyword>
<dbReference type="EMBL" id="VZDO01000008">
    <property type="protein sequence ID" value="KAB0679883.1"/>
    <property type="molecule type" value="Genomic_DNA"/>
</dbReference>
<proteinExistence type="predicted"/>
<evidence type="ECO:0000313" key="1">
    <source>
        <dbReference type="EMBL" id="KAB0679883.1"/>
    </source>
</evidence>
<evidence type="ECO:0008006" key="3">
    <source>
        <dbReference type="Google" id="ProtNLM"/>
    </source>
</evidence>
<evidence type="ECO:0000313" key="2">
    <source>
        <dbReference type="Proteomes" id="UP000432089"/>
    </source>
</evidence>
<reference evidence="1 2" key="1">
    <citation type="submission" date="2019-09" db="EMBL/GenBank/DDBJ databases">
        <title>YIM 132180 draft genome.</title>
        <authorList>
            <person name="Zhang K."/>
        </authorList>
    </citation>
    <scope>NUCLEOTIDE SEQUENCE [LARGE SCALE GENOMIC DNA]</scope>
    <source>
        <strain evidence="1 2">YIM 132180</strain>
    </source>
</reference>
<sequence length="121" mass="13500">MGIFHTLFSRRSRAAAAERRKARRSRTRLRPGKLLDADLAFLGDCAILDRSARGLRLRLFENPVAESGVVAVLDENEGSVRYGRIVWRQDGEAGVHAESEPEPIDPAALRRLAGPYYAVRD</sequence>
<dbReference type="AlphaFoldDB" id="A0A7V7PPE8"/>
<dbReference type="Proteomes" id="UP000432089">
    <property type="component" value="Unassembled WGS sequence"/>
</dbReference>
<organism evidence="1 2">
    <name type="scientific">Plantimonas leprariae</name>
    <dbReference type="NCBI Taxonomy" id="2615207"/>
    <lineage>
        <taxon>Bacteria</taxon>
        <taxon>Pseudomonadati</taxon>
        <taxon>Pseudomonadota</taxon>
        <taxon>Alphaproteobacteria</taxon>
        <taxon>Hyphomicrobiales</taxon>
        <taxon>Aurantimonadaceae</taxon>
        <taxon>Plantimonas</taxon>
    </lineage>
</organism>